<feature type="compositionally biased region" description="Basic residues" evidence="1">
    <location>
        <begin position="9"/>
        <end position="19"/>
    </location>
</feature>
<gene>
    <name evidence="2" type="ORF">FB45DRAFT_1079676</name>
</gene>
<dbReference type="AlphaFoldDB" id="A0AAD7FMP4"/>
<evidence type="ECO:0000313" key="3">
    <source>
        <dbReference type="Proteomes" id="UP001221142"/>
    </source>
</evidence>
<name>A0AAD7FMP4_9AGAR</name>
<organism evidence="2 3">
    <name type="scientific">Roridomyces roridus</name>
    <dbReference type="NCBI Taxonomy" id="1738132"/>
    <lineage>
        <taxon>Eukaryota</taxon>
        <taxon>Fungi</taxon>
        <taxon>Dikarya</taxon>
        <taxon>Basidiomycota</taxon>
        <taxon>Agaricomycotina</taxon>
        <taxon>Agaricomycetes</taxon>
        <taxon>Agaricomycetidae</taxon>
        <taxon>Agaricales</taxon>
        <taxon>Marasmiineae</taxon>
        <taxon>Mycenaceae</taxon>
        <taxon>Roridomyces</taxon>
    </lineage>
</organism>
<dbReference type="Proteomes" id="UP001221142">
    <property type="component" value="Unassembled WGS sequence"/>
</dbReference>
<proteinExistence type="predicted"/>
<feature type="compositionally biased region" description="Polar residues" evidence="1">
    <location>
        <begin position="32"/>
        <end position="42"/>
    </location>
</feature>
<evidence type="ECO:0008006" key="4">
    <source>
        <dbReference type="Google" id="ProtNLM"/>
    </source>
</evidence>
<reference evidence="2" key="1">
    <citation type="submission" date="2023-03" db="EMBL/GenBank/DDBJ databases">
        <title>Massive genome expansion in bonnet fungi (Mycena s.s.) driven by repeated elements and novel gene families across ecological guilds.</title>
        <authorList>
            <consortium name="Lawrence Berkeley National Laboratory"/>
            <person name="Harder C.B."/>
            <person name="Miyauchi S."/>
            <person name="Viragh M."/>
            <person name="Kuo A."/>
            <person name="Thoen E."/>
            <person name="Andreopoulos B."/>
            <person name="Lu D."/>
            <person name="Skrede I."/>
            <person name="Drula E."/>
            <person name="Henrissat B."/>
            <person name="Morin E."/>
            <person name="Kohler A."/>
            <person name="Barry K."/>
            <person name="LaButti K."/>
            <person name="Morin E."/>
            <person name="Salamov A."/>
            <person name="Lipzen A."/>
            <person name="Mereny Z."/>
            <person name="Hegedus B."/>
            <person name="Baldrian P."/>
            <person name="Stursova M."/>
            <person name="Weitz H."/>
            <person name="Taylor A."/>
            <person name="Grigoriev I.V."/>
            <person name="Nagy L.G."/>
            <person name="Martin F."/>
            <person name="Kauserud H."/>
        </authorList>
    </citation>
    <scope>NUCLEOTIDE SEQUENCE</scope>
    <source>
        <strain evidence="2">9284</strain>
    </source>
</reference>
<evidence type="ECO:0000256" key="1">
    <source>
        <dbReference type="SAM" id="MobiDB-lite"/>
    </source>
</evidence>
<comment type="caution">
    <text evidence="2">The sequence shown here is derived from an EMBL/GenBank/DDBJ whole genome shotgun (WGS) entry which is preliminary data.</text>
</comment>
<dbReference type="PROSITE" id="PS00018">
    <property type="entry name" value="EF_HAND_1"/>
    <property type="match status" value="1"/>
</dbReference>
<feature type="region of interest" description="Disordered" evidence="1">
    <location>
        <begin position="8"/>
        <end position="42"/>
    </location>
</feature>
<evidence type="ECO:0000313" key="2">
    <source>
        <dbReference type="EMBL" id="KAJ7628581.1"/>
    </source>
</evidence>
<dbReference type="EMBL" id="JARKIF010000010">
    <property type="protein sequence ID" value="KAJ7628581.1"/>
    <property type="molecule type" value="Genomic_DNA"/>
</dbReference>
<accession>A0AAD7FMP4</accession>
<protein>
    <recommendedName>
        <fullName evidence="4">Vacuolar protein sorting-associated protein 13 second N-terminal domain-containing protein</fullName>
    </recommendedName>
</protein>
<sequence length="1261" mass="141787">MPMPALLKKISRKSLRKRTQSSSSAEPIPQLPDTTFRAQTLPNPSRATIHVVVQDINVNKPTPPTPITPIASNALVPPQDDLSKDLHSAWVSATTAPKVSKADKILLTMENGVAGAMAEQAKGDTIMTTVKTALETVGALEVIESGVNAFMEGMPYSLDEVAKLHPFIGVAVMAFKAVWALEQKRRDNDKKIIALHMEMKDMMAVLTQLKNVKDVEEVAPDGSTIKGRMQEILKATADDIKACANACDTYVKKKLIVKVIKGPLWEGKLAKFAANFTKHRSEFEFALSIHTAVGIDTANKTLGDVEQTTLQMNLKIDMMMKIFQQAVSPEQMQMTRMIEAKGGQGVVNNDKALKELNDFEIKSMGAQVSSSAHGNKTAKPFELEDLKEELHTTVEAALESNMMAFSRKFEVQKRQIIDELSRVIEHEGDRVISAVTAGPHDRIIDPGWRGSVKARHFVMALRDHFQENSHSDDKKHQHAHIEKSDQWALEYINVVRLQPISEAFDDDASGFVTVAEVNAFTTHRPLGWSLPHWVAYWAIGHHQAMAEYVTKILEILAKMFAIVKNVLPANKSAVNMYLEGIYVGVYTLSSSVNGCYVNDALQERFASYVASEEARIRTNLDAVQYDIDDISTILLAKGVLTECYALPLIYLLLERHFEIFRVAQTRRLHNDELWDAVDTLQYVFDSVQTRVAMLQSIFKQQKLDVAATLKSFSFGLYEYQNDLNLLWDAKLVQEAEFPDFPYDDSLEKQDIDVDKILNYTPDQEDLDFDAYKPRAEIQAVDSQVLPDCESVLNLWHGFTYWPKTSQWPSAGMISMHLAPSSVDGQVQYFTASDRANRTDFKIAGQCQVGEEPGTVSVTFKRTFPARFPTQYFAGTWDAATDTLSGTVGLEEDLATHTAVFVFKHMDQQHMCFLPAPVELESNRAQARWRFAIAAVVHDLRRARWSWPFFQERRDNRRRFIELYIRSSAASTRFGTELSLAENQEMLRLKKTFTTADCRFIHSVAEQRLRDTTDHSANCDSCGGGIGGARISCLQCQMVDTFNTVDFCEKPNCMKERCKRDDMQKVHQPHHDLMKVRRVIHTRLFGKTYRDAKAALAHARSLLDAEEAGQVEPEEEVAQPLSAISPASLTISIPKFRPTSMLASPAPAPSGPSCANCSKSISMPCWYCVQCGESTFICWECDMKEEISFGTHDFHGHDLVRVAEVVEEKDLTVEERLGDLEERFAKHEQAVTERLTQLENSVDARLVRVENLLEQLVLKLVT</sequence>
<keyword evidence="3" id="KW-1185">Reference proteome</keyword>
<dbReference type="InterPro" id="IPR018247">
    <property type="entry name" value="EF_Hand_1_Ca_BS"/>
</dbReference>